<dbReference type="PANTHER" id="PTHR42866">
    <property type="entry name" value="3-DEOXY-MANNO-OCTULOSONATE CYTIDYLYLTRANSFERASE"/>
    <property type="match status" value="1"/>
</dbReference>
<proteinExistence type="predicted"/>
<sequence>MRAVVIIQARMDSKRLPSKVLKEIQGKPMLWHLINRINSSKFINDIIISTTYKKEDDDIENFAKKHSFNIYRCEGDPDDLINRFYLPSKLFNADIVVRTWGDCPLIYHQIIDQLLKRFIEEKYDFANNYVAATGFNFEIYTFKTLETIWKSSDPFYRRFPREYVYGHKDLFNIFSGEKKLKDICLTVDYLEDFELVTDIFDEQTKQNKTFDIDDIIGYMRNHHDKRSQTLERNIKYKKEKKIRGII</sequence>
<dbReference type="InterPro" id="IPR003329">
    <property type="entry name" value="Cytidylyl_trans"/>
</dbReference>
<dbReference type="Gene3D" id="3.90.550.10">
    <property type="entry name" value="Spore Coat Polysaccharide Biosynthesis Protein SpsA, Chain A"/>
    <property type="match status" value="1"/>
</dbReference>
<comment type="caution">
    <text evidence="1">The sequence shown here is derived from an EMBL/GenBank/DDBJ whole genome shotgun (WGS) entry which is preliminary data.</text>
</comment>
<dbReference type="InterPro" id="IPR029044">
    <property type="entry name" value="Nucleotide-diphossugar_trans"/>
</dbReference>
<gene>
    <name evidence="1" type="ORF">S01H1_07228</name>
</gene>
<organism evidence="1">
    <name type="scientific">marine sediment metagenome</name>
    <dbReference type="NCBI Taxonomy" id="412755"/>
    <lineage>
        <taxon>unclassified sequences</taxon>
        <taxon>metagenomes</taxon>
        <taxon>ecological metagenomes</taxon>
    </lineage>
</organism>
<evidence type="ECO:0008006" key="2">
    <source>
        <dbReference type="Google" id="ProtNLM"/>
    </source>
</evidence>
<name>X0UAQ2_9ZZZZ</name>
<dbReference type="Pfam" id="PF02348">
    <property type="entry name" value="CTP_transf_3"/>
    <property type="match status" value="1"/>
</dbReference>
<dbReference type="AlphaFoldDB" id="X0UAQ2"/>
<dbReference type="EMBL" id="BARS01003728">
    <property type="protein sequence ID" value="GAF85560.1"/>
    <property type="molecule type" value="Genomic_DNA"/>
</dbReference>
<reference evidence="1" key="1">
    <citation type="journal article" date="2014" name="Front. Microbiol.">
        <title>High frequency of phylogenetically diverse reductive dehalogenase-homologous genes in deep subseafloor sedimentary metagenomes.</title>
        <authorList>
            <person name="Kawai M."/>
            <person name="Futagami T."/>
            <person name="Toyoda A."/>
            <person name="Takaki Y."/>
            <person name="Nishi S."/>
            <person name="Hori S."/>
            <person name="Arai W."/>
            <person name="Tsubouchi T."/>
            <person name="Morono Y."/>
            <person name="Uchiyama I."/>
            <person name="Ito T."/>
            <person name="Fujiyama A."/>
            <person name="Inagaki F."/>
            <person name="Takami H."/>
        </authorList>
    </citation>
    <scope>NUCLEOTIDE SEQUENCE</scope>
    <source>
        <strain evidence="1">Expedition CK06-06</strain>
    </source>
</reference>
<accession>X0UAQ2</accession>
<protein>
    <recommendedName>
        <fullName evidence="2">Acylneuraminate cytidylyltransferase</fullName>
    </recommendedName>
</protein>
<dbReference type="PANTHER" id="PTHR42866:SF1">
    <property type="entry name" value="SPORE COAT POLYSACCHARIDE BIOSYNTHESIS PROTEIN SPSF"/>
    <property type="match status" value="1"/>
</dbReference>
<dbReference type="SUPFAM" id="SSF53448">
    <property type="entry name" value="Nucleotide-diphospho-sugar transferases"/>
    <property type="match status" value="1"/>
</dbReference>
<dbReference type="GO" id="GO:0005829">
    <property type="term" value="C:cytosol"/>
    <property type="evidence" value="ECO:0007669"/>
    <property type="project" value="TreeGrafter"/>
</dbReference>
<evidence type="ECO:0000313" key="1">
    <source>
        <dbReference type="EMBL" id="GAF85560.1"/>
    </source>
</evidence>